<feature type="domain" description="Zn(2)-C6 fungal-type" evidence="8">
    <location>
        <begin position="18"/>
        <end position="47"/>
    </location>
</feature>
<keyword evidence="2" id="KW-0479">Metal-binding</keyword>
<dbReference type="GO" id="GO:0045944">
    <property type="term" value="P:positive regulation of transcription by RNA polymerase II"/>
    <property type="evidence" value="ECO:0007669"/>
    <property type="project" value="TreeGrafter"/>
</dbReference>
<dbReference type="PROSITE" id="PS00463">
    <property type="entry name" value="ZN2_CY6_FUNGAL_1"/>
    <property type="match status" value="1"/>
</dbReference>
<evidence type="ECO:0000256" key="2">
    <source>
        <dbReference type="ARBA" id="ARBA00022723"/>
    </source>
</evidence>
<evidence type="ECO:0000256" key="6">
    <source>
        <dbReference type="ARBA" id="ARBA00023242"/>
    </source>
</evidence>
<dbReference type="CDD" id="cd00067">
    <property type="entry name" value="GAL4"/>
    <property type="match status" value="1"/>
</dbReference>
<name>A0A444RPC8_VERDA</name>
<feature type="compositionally biased region" description="Polar residues" evidence="7">
    <location>
        <begin position="165"/>
        <end position="177"/>
    </location>
</feature>
<dbReference type="GO" id="GO:0008270">
    <property type="term" value="F:zinc ion binding"/>
    <property type="evidence" value="ECO:0007669"/>
    <property type="project" value="InterPro"/>
</dbReference>
<feature type="compositionally biased region" description="Basic and acidic residues" evidence="7">
    <location>
        <begin position="149"/>
        <end position="158"/>
    </location>
</feature>
<organism evidence="9 10">
    <name type="scientific">Verticillium dahliae</name>
    <name type="common">Verticillium wilt</name>
    <dbReference type="NCBI Taxonomy" id="27337"/>
    <lineage>
        <taxon>Eukaryota</taxon>
        <taxon>Fungi</taxon>
        <taxon>Dikarya</taxon>
        <taxon>Ascomycota</taxon>
        <taxon>Pezizomycotina</taxon>
        <taxon>Sordariomycetes</taxon>
        <taxon>Hypocreomycetidae</taxon>
        <taxon>Glomerellales</taxon>
        <taxon>Plectosphaerellaceae</taxon>
        <taxon>Verticillium</taxon>
    </lineage>
</organism>
<evidence type="ECO:0000313" key="10">
    <source>
        <dbReference type="Proteomes" id="UP000288725"/>
    </source>
</evidence>
<dbReference type="CDD" id="cd12148">
    <property type="entry name" value="fungal_TF_MHR"/>
    <property type="match status" value="1"/>
</dbReference>
<dbReference type="Gene3D" id="4.10.240.10">
    <property type="entry name" value="Zn(2)-C6 fungal-type DNA-binding domain"/>
    <property type="match status" value="1"/>
</dbReference>
<dbReference type="Pfam" id="PF00172">
    <property type="entry name" value="Zn_clus"/>
    <property type="match status" value="1"/>
</dbReference>
<dbReference type="InterPro" id="IPR036864">
    <property type="entry name" value="Zn2-C6_fun-type_DNA-bd_sf"/>
</dbReference>
<dbReference type="AlphaFoldDB" id="A0A444RPC8"/>
<evidence type="ECO:0000259" key="8">
    <source>
        <dbReference type="PROSITE" id="PS50048"/>
    </source>
</evidence>
<dbReference type="InterPro" id="IPR051711">
    <property type="entry name" value="Stress_Response_Reg"/>
</dbReference>
<comment type="subcellular location">
    <subcellularLocation>
        <location evidence="1">Nucleus</location>
    </subcellularLocation>
</comment>
<evidence type="ECO:0000256" key="3">
    <source>
        <dbReference type="ARBA" id="ARBA00023015"/>
    </source>
</evidence>
<feature type="region of interest" description="Disordered" evidence="7">
    <location>
        <begin position="66"/>
        <end position="177"/>
    </location>
</feature>
<dbReference type="SUPFAM" id="SSF57701">
    <property type="entry name" value="Zn2/Cys6 DNA-binding domain"/>
    <property type="match status" value="1"/>
</dbReference>
<feature type="compositionally biased region" description="Basic and acidic residues" evidence="7">
    <location>
        <begin position="122"/>
        <end position="136"/>
    </location>
</feature>
<protein>
    <recommendedName>
        <fullName evidence="8">Zn(2)-C6 fungal-type domain-containing protein</fullName>
    </recommendedName>
</protein>
<evidence type="ECO:0000256" key="1">
    <source>
        <dbReference type="ARBA" id="ARBA00004123"/>
    </source>
</evidence>
<dbReference type="PANTHER" id="PTHR47540:SF6">
    <property type="entry name" value="ZN(II)2CYS6 TRANSCRIPTION FACTOR (EUROFUNG)"/>
    <property type="match status" value="1"/>
</dbReference>
<dbReference type="Proteomes" id="UP000288725">
    <property type="component" value="Chromosome 7"/>
</dbReference>
<dbReference type="SMART" id="SM00906">
    <property type="entry name" value="Fungal_trans"/>
    <property type="match status" value="1"/>
</dbReference>
<gene>
    <name evidence="9" type="ORF">VDGE_02203</name>
</gene>
<dbReference type="GO" id="GO:0043565">
    <property type="term" value="F:sequence-specific DNA binding"/>
    <property type="evidence" value="ECO:0007669"/>
    <property type="project" value="TreeGrafter"/>
</dbReference>
<evidence type="ECO:0000256" key="4">
    <source>
        <dbReference type="ARBA" id="ARBA00023125"/>
    </source>
</evidence>
<dbReference type="GO" id="GO:0005634">
    <property type="term" value="C:nucleus"/>
    <property type="evidence" value="ECO:0007669"/>
    <property type="project" value="UniProtKB-SubCell"/>
</dbReference>
<keyword evidence="3" id="KW-0805">Transcription regulation</keyword>
<reference evidence="9 10" key="1">
    <citation type="submission" date="2018-12" db="EMBL/GenBank/DDBJ databases">
        <title>Genome of Verticillium dahliae isolate Getta Getta.</title>
        <authorList>
            <person name="Gardiner D.M."/>
        </authorList>
    </citation>
    <scope>NUCLEOTIDE SEQUENCE [LARGE SCALE GENOMIC DNA]</scope>
    <source>
        <strain evidence="9 10">Getta Getta</strain>
    </source>
</reference>
<evidence type="ECO:0000256" key="7">
    <source>
        <dbReference type="SAM" id="MobiDB-lite"/>
    </source>
</evidence>
<proteinExistence type="predicted"/>
<dbReference type="Pfam" id="PF04082">
    <property type="entry name" value="Fungal_trans"/>
    <property type="match status" value="1"/>
</dbReference>
<dbReference type="GO" id="GO:0000981">
    <property type="term" value="F:DNA-binding transcription factor activity, RNA polymerase II-specific"/>
    <property type="evidence" value="ECO:0007669"/>
    <property type="project" value="InterPro"/>
</dbReference>
<dbReference type="PROSITE" id="PS50048">
    <property type="entry name" value="ZN2_CY6_FUNGAL_2"/>
    <property type="match status" value="1"/>
</dbReference>
<sequence length="733" mass="82438">MPILHQEQHKVTKKVLQACERCRLMKVKCSGTEPCARCTRTKKVCQFAPEAKRVSVSESYLRDLQSRNGQLPTPSQVPTTSPAARTISTHLSDSPSGTSYTDHYVPPQRHASSSYRPPSPRRQLDRFTRHADERRQPARQQTLYHQHPQHNDDQRPEHEDEDNTRASSPTHPVNHNFWQNPLVDNDYTFAKVEGRYWYMGPSSTWALCRRVLALIGKRIPEGTSAPDPWHLDGKALRLRWRPVALDETPDVSNLPPLDYALFLFNTVKFYLGLVFYIIDEPTFLRNLHEFYENPVVKASACRSWFAQYLFVLAYGKAFIVNQSSPEGPAGYQYAVRAMGMLPDLSGLDSDQISGIQALALAAVYLQSVDMRLAAFQHIGQALRICIIEGMHRHMPEDVVGEAYSQQCNVVFWVVYQLDREFSALIGAPSSIRDEDITVRSPSEMFSSIDMLNMGLQVRLSRLMARILTTVYGAGKQFDGSLVRNTKSILRDLAQLSKDLNHHLNTHFQGTISKTSRIALRLILSYHYCVVLTTRPLVMCALHMHIEQKDTPNSQAIALAPPVASLMQSCVDSAQTVLHTLRVIGDEDLLEAFLPFQLEDAFSSAFILYLIRAITPALIQDNNWTENIRSVLDKMISKGSIVAPLRKLELSQLEMVTAVLSPTGNVGGCAKEPMAAAVEHDEQEAAQTHDEADEAGWDMFMADCMIGLSPREMLDLAEQLGAESMFSPYGHVDE</sequence>
<keyword evidence="4" id="KW-0238">DNA-binding</keyword>
<dbReference type="SMART" id="SM00066">
    <property type="entry name" value="GAL4"/>
    <property type="match status" value="1"/>
</dbReference>
<dbReference type="InterPro" id="IPR001138">
    <property type="entry name" value="Zn2Cys6_DnaBD"/>
</dbReference>
<evidence type="ECO:0000256" key="5">
    <source>
        <dbReference type="ARBA" id="ARBA00023163"/>
    </source>
</evidence>
<dbReference type="EMBL" id="RSDZ01000119">
    <property type="protein sequence ID" value="RXG42978.1"/>
    <property type="molecule type" value="Genomic_DNA"/>
</dbReference>
<dbReference type="GO" id="GO:0006351">
    <property type="term" value="P:DNA-templated transcription"/>
    <property type="evidence" value="ECO:0007669"/>
    <property type="project" value="InterPro"/>
</dbReference>
<keyword evidence="6" id="KW-0539">Nucleus</keyword>
<dbReference type="PANTHER" id="PTHR47540">
    <property type="entry name" value="THIAMINE REPRESSIBLE GENES REGULATORY PROTEIN THI5"/>
    <property type="match status" value="1"/>
</dbReference>
<accession>A0A444RPC8</accession>
<keyword evidence="5" id="KW-0804">Transcription</keyword>
<feature type="compositionally biased region" description="Polar residues" evidence="7">
    <location>
        <begin position="66"/>
        <end position="101"/>
    </location>
</feature>
<evidence type="ECO:0000313" key="9">
    <source>
        <dbReference type="EMBL" id="RXG42978.1"/>
    </source>
</evidence>
<dbReference type="InterPro" id="IPR007219">
    <property type="entry name" value="XnlR_reg_dom"/>
</dbReference>
<comment type="caution">
    <text evidence="9">The sequence shown here is derived from an EMBL/GenBank/DDBJ whole genome shotgun (WGS) entry which is preliminary data.</text>
</comment>